<dbReference type="Pfam" id="PF00172">
    <property type="entry name" value="Zn_clus"/>
    <property type="match status" value="1"/>
</dbReference>
<dbReference type="InterPro" id="IPR036864">
    <property type="entry name" value="Zn2-C6_fun-type_DNA-bd_sf"/>
</dbReference>
<dbReference type="GO" id="GO:0008270">
    <property type="term" value="F:zinc ion binding"/>
    <property type="evidence" value="ECO:0007669"/>
    <property type="project" value="InterPro"/>
</dbReference>
<evidence type="ECO:0000256" key="1">
    <source>
        <dbReference type="ARBA" id="ARBA00004123"/>
    </source>
</evidence>
<feature type="domain" description="Zn(2)-C6 fungal-type" evidence="4">
    <location>
        <begin position="20"/>
        <end position="50"/>
    </location>
</feature>
<dbReference type="GO" id="GO:0005634">
    <property type="term" value="C:nucleus"/>
    <property type="evidence" value="ECO:0007669"/>
    <property type="project" value="UniProtKB-SubCell"/>
</dbReference>
<sequence>MLLYTKRALPKIPKKRSRAGCDFCRVKKKKCDEGRPVCARCKEADQECVYGPPRPRQRRTAAQIEAESALAESASTSSNLVVRQNGVAEPSLSPPTPILDNRCLGAIVGDANELAELADNDLTTSTAADTRGVAGLDTRAPHASALTEWSSASTTHRPRRHAGAFYATPHLELNMPLFSEFTTIKGRRGLLDHFARVLSRLIVLREDAEGGNPFQRLVLPMSRRSPAVASAIYALSSAHLEFRGAGGAAADVGGSSWTSIEFHSEAARNLAGLIEKGAEGNQNELLAAVILLIYYEVLVHRERSQIVDGHLKGALAILNSGPATSDPTRAFLERAFRFYDVIAALSFRTPTLSPAPAPGGMGHLLPFDSRGTPQPAGSADTLLGMATSLWPIVHRLSNLGALKDRVLDAASIGHSDRAAQLRAELDAEATAIEAALVAWEPERLSSPDQDANTTTAVTTTTTTGPLRGIFSNARAYRHSSLVHLYRSIRGLRREDATVQRHMRASLACCVEAVESAGPMGALLWPLFVAACEARTEEDRALATRAFAGIDKHQGMANIEQSWQIVKEVWRRADVAEAEAEAEAEGGEGGGAEDMGESRMEGGKILGGFGEEDLWRQVCKDMGLAVVFG</sequence>
<dbReference type="SUPFAM" id="SSF57701">
    <property type="entry name" value="Zn2/Cys6 DNA-binding domain"/>
    <property type="match status" value="1"/>
</dbReference>
<dbReference type="PANTHER" id="PTHR37534">
    <property type="entry name" value="TRANSCRIPTIONAL ACTIVATOR PROTEIN UGA3"/>
    <property type="match status" value="1"/>
</dbReference>
<accession>A0A2S7YCV7</accession>
<dbReference type="GO" id="GO:0000976">
    <property type="term" value="F:transcription cis-regulatory region binding"/>
    <property type="evidence" value="ECO:0007669"/>
    <property type="project" value="TreeGrafter"/>
</dbReference>
<dbReference type="Gene3D" id="4.10.240.10">
    <property type="entry name" value="Zn(2)-C6 fungal-type DNA-binding domain"/>
    <property type="match status" value="1"/>
</dbReference>
<dbReference type="SMART" id="SM00066">
    <property type="entry name" value="GAL4"/>
    <property type="match status" value="1"/>
</dbReference>
<dbReference type="PANTHER" id="PTHR37534:SF15">
    <property type="entry name" value="ZN(II)2CYS6 TRANSCRIPTION FACTOR (EUROFUNG)"/>
    <property type="match status" value="1"/>
</dbReference>
<evidence type="ECO:0000256" key="2">
    <source>
        <dbReference type="ARBA" id="ARBA00023242"/>
    </source>
</evidence>
<evidence type="ECO:0000256" key="3">
    <source>
        <dbReference type="SAM" id="MobiDB-lite"/>
    </source>
</evidence>
<comment type="caution">
    <text evidence="5">The sequence shown here is derived from an EMBL/GenBank/DDBJ whole genome shotgun (WGS) entry which is preliminary data.</text>
</comment>
<evidence type="ECO:0000313" key="6">
    <source>
        <dbReference type="Proteomes" id="UP000237441"/>
    </source>
</evidence>
<organism evidence="5 6">
    <name type="scientific">Beauveria bassiana</name>
    <name type="common">White muscardine disease fungus</name>
    <name type="synonym">Tritirachium shiotae</name>
    <dbReference type="NCBI Taxonomy" id="176275"/>
    <lineage>
        <taxon>Eukaryota</taxon>
        <taxon>Fungi</taxon>
        <taxon>Dikarya</taxon>
        <taxon>Ascomycota</taxon>
        <taxon>Pezizomycotina</taxon>
        <taxon>Sordariomycetes</taxon>
        <taxon>Hypocreomycetidae</taxon>
        <taxon>Hypocreales</taxon>
        <taxon>Cordycipitaceae</taxon>
        <taxon>Beauveria</taxon>
    </lineage>
</organism>
<dbReference type="InterPro" id="IPR021858">
    <property type="entry name" value="Fun_TF"/>
</dbReference>
<dbReference type="AlphaFoldDB" id="A0A2S7YCV7"/>
<proteinExistence type="predicted"/>
<comment type="subcellular location">
    <subcellularLocation>
        <location evidence="1">Nucleus</location>
    </subcellularLocation>
</comment>
<dbReference type="OrthoDB" id="25818at2759"/>
<reference evidence="5 6" key="1">
    <citation type="submission" date="2016-07" db="EMBL/GenBank/DDBJ databases">
        <title>Comparative genomics of the entomopathogenic fungus Beauveria bassiana.</title>
        <authorList>
            <person name="Valero Jimenez C.A."/>
            <person name="Zwaan B.J."/>
            <person name="Van Kan J.A."/>
            <person name="Takken W."/>
            <person name="Debets A.J."/>
            <person name="Schoustra S.E."/>
            <person name="Koenraadt C.J."/>
        </authorList>
    </citation>
    <scope>NUCLEOTIDE SEQUENCE [LARGE SCALE GENOMIC DNA]</scope>
    <source>
        <strain evidence="5 6">ARSEF 8028</strain>
    </source>
</reference>
<dbReference type="GO" id="GO:0045944">
    <property type="term" value="P:positive regulation of transcription by RNA polymerase II"/>
    <property type="evidence" value="ECO:0007669"/>
    <property type="project" value="TreeGrafter"/>
</dbReference>
<name>A0A2S7YCV7_BEABA</name>
<feature type="region of interest" description="Disordered" evidence="3">
    <location>
        <begin position="576"/>
        <end position="601"/>
    </location>
</feature>
<evidence type="ECO:0000313" key="5">
    <source>
        <dbReference type="EMBL" id="PQK13829.1"/>
    </source>
</evidence>
<dbReference type="GO" id="GO:0000981">
    <property type="term" value="F:DNA-binding transcription factor activity, RNA polymerase II-specific"/>
    <property type="evidence" value="ECO:0007669"/>
    <property type="project" value="InterPro"/>
</dbReference>
<dbReference type="Pfam" id="PF11951">
    <property type="entry name" value="Fungal_trans_2"/>
    <property type="match status" value="1"/>
</dbReference>
<dbReference type="PROSITE" id="PS50048">
    <property type="entry name" value="ZN2_CY6_FUNGAL_2"/>
    <property type="match status" value="1"/>
</dbReference>
<keyword evidence="2" id="KW-0539">Nucleus</keyword>
<dbReference type="EMBL" id="JRHA01000004">
    <property type="protein sequence ID" value="PQK13829.1"/>
    <property type="molecule type" value="Genomic_DNA"/>
</dbReference>
<gene>
    <name evidence="5" type="ORF">BB8028_0004g07600</name>
</gene>
<dbReference type="CDD" id="cd00067">
    <property type="entry name" value="GAL4"/>
    <property type="match status" value="1"/>
</dbReference>
<protein>
    <recommendedName>
        <fullName evidence="4">Zn(2)-C6 fungal-type domain-containing protein</fullName>
    </recommendedName>
</protein>
<feature type="compositionally biased region" description="Acidic residues" evidence="3">
    <location>
        <begin position="576"/>
        <end position="585"/>
    </location>
</feature>
<dbReference type="InterPro" id="IPR001138">
    <property type="entry name" value="Zn2Cys6_DnaBD"/>
</dbReference>
<evidence type="ECO:0000259" key="4">
    <source>
        <dbReference type="PROSITE" id="PS50048"/>
    </source>
</evidence>
<dbReference type="PROSITE" id="PS00463">
    <property type="entry name" value="ZN2_CY6_FUNGAL_1"/>
    <property type="match status" value="1"/>
</dbReference>
<dbReference type="Proteomes" id="UP000237441">
    <property type="component" value="Unassembled WGS sequence"/>
</dbReference>